<gene>
    <name evidence="2" type="ORF">OCBIM_22004388mg</name>
</gene>
<accession>A0A0L8FY89</accession>
<sequence>MAKLLSHFRNKCMKLKRFHSSIGQWWWWWLFLLLWTWLTGDGAEGEGAGRSKRRKPGYNIQEHDQCLVIED</sequence>
<dbReference type="AlphaFoldDB" id="A0A0L8FY89"/>
<keyword evidence="1" id="KW-0732">Signal</keyword>
<organism evidence="2">
    <name type="scientific">Octopus bimaculoides</name>
    <name type="common">California two-spotted octopus</name>
    <dbReference type="NCBI Taxonomy" id="37653"/>
    <lineage>
        <taxon>Eukaryota</taxon>
        <taxon>Metazoa</taxon>
        <taxon>Spiralia</taxon>
        <taxon>Lophotrochozoa</taxon>
        <taxon>Mollusca</taxon>
        <taxon>Cephalopoda</taxon>
        <taxon>Coleoidea</taxon>
        <taxon>Octopodiformes</taxon>
        <taxon>Octopoda</taxon>
        <taxon>Incirrata</taxon>
        <taxon>Octopodidae</taxon>
        <taxon>Octopus</taxon>
    </lineage>
</organism>
<reference evidence="2" key="1">
    <citation type="submission" date="2015-07" db="EMBL/GenBank/DDBJ databases">
        <title>MeaNS - Measles Nucleotide Surveillance Program.</title>
        <authorList>
            <person name="Tran T."/>
            <person name="Druce J."/>
        </authorList>
    </citation>
    <scope>NUCLEOTIDE SEQUENCE</scope>
    <source>
        <strain evidence="2">UCB-OBI-ISO-001</strain>
        <tissue evidence="2">Gonad</tissue>
    </source>
</reference>
<dbReference type="EMBL" id="KQ425289">
    <property type="protein sequence ID" value="KOF69628.1"/>
    <property type="molecule type" value="Genomic_DNA"/>
</dbReference>
<evidence type="ECO:0000256" key="1">
    <source>
        <dbReference type="SAM" id="SignalP"/>
    </source>
</evidence>
<feature type="signal peptide" evidence="1">
    <location>
        <begin position="1"/>
        <end position="42"/>
    </location>
</feature>
<proteinExistence type="predicted"/>
<protein>
    <submittedName>
        <fullName evidence="2">Uncharacterized protein</fullName>
    </submittedName>
</protein>
<name>A0A0L8FY89_OCTBM</name>
<feature type="chain" id="PRO_5005582642" evidence="1">
    <location>
        <begin position="43"/>
        <end position="71"/>
    </location>
</feature>
<evidence type="ECO:0000313" key="2">
    <source>
        <dbReference type="EMBL" id="KOF69628.1"/>
    </source>
</evidence>